<dbReference type="RefSeq" id="XP_017872760.1">
    <property type="nucleotide sequence ID" value="XM_018017271.1"/>
</dbReference>
<protein>
    <submittedName>
        <fullName evidence="2">Uncharacterized protein LOC108620364</fullName>
    </submittedName>
</protein>
<evidence type="ECO:0000313" key="1">
    <source>
        <dbReference type="Proteomes" id="UP000694904"/>
    </source>
</evidence>
<reference evidence="1" key="2">
    <citation type="journal article" date="2016" name="G3 (Bethesda)">
        <title>Genome Evolution in Three Species of Cactophilic Drosophila.</title>
        <authorList>
            <person name="Sanchez-Flores A."/>
            <person name="Penazola F."/>
            <person name="Carpinteyro-Ponce J."/>
            <person name="Nazario-Yepiz N."/>
            <person name="Abreu-Goodger C."/>
            <person name="Machado C.A."/>
            <person name="Markow T.A."/>
        </authorList>
    </citation>
    <scope>NUCLEOTIDE SEQUENCE [LARGE SCALE GENOMIC DNA]</scope>
</reference>
<keyword evidence="1" id="KW-1185">Reference proteome</keyword>
<accession>A0ABM1PZX4</accession>
<dbReference type="Proteomes" id="UP000694904">
    <property type="component" value="Chromosome 2"/>
</dbReference>
<proteinExistence type="predicted"/>
<dbReference type="GeneID" id="108620364"/>
<reference evidence="2" key="3">
    <citation type="submission" date="2025-08" db="UniProtKB">
        <authorList>
            <consortium name="RefSeq"/>
        </authorList>
    </citation>
    <scope>IDENTIFICATION</scope>
    <source>
        <tissue evidence="2">Whole organism</tissue>
    </source>
</reference>
<organism evidence="1 2">
    <name type="scientific">Drosophila arizonae</name>
    <name type="common">Fruit fly</name>
    <dbReference type="NCBI Taxonomy" id="7263"/>
    <lineage>
        <taxon>Eukaryota</taxon>
        <taxon>Metazoa</taxon>
        <taxon>Ecdysozoa</taxon>
        <taxon>Arthropoda</taxon>
        <taxon>Hexapoda</taxon>
        <taxon>Insecta</taxon>
        <taxon>Pterygota</taxon>
        <taxon>Neoptera</taxon>
        <taxon>Endopterygota</taxon>
        <taxon>Diptera</taxon>
        <taxon>Brachycera</taxon>
        <taxon>Muscomorpha</taxon>
        <taxon>Ephydroidea</taxon>
        <taxon>Drosophilidae</taxon>
        <taxon>Drosophila</taxon>
    </lineage>
</organism>
<sequence length="552" mass="62553">MAQSMCSSQQSDITFSNEYEKIDSKKLENRSIYIIKNTDEMQLSSFKQLCNPAPTLPIHSPHSPGHLNPYPNTQQRKLSARYIDNKIIKQKSAKKTIIVQEISENPVCFSEEEILATTAHSSKICRFTKSINQNDYLGNSAMKYILNDNPKRNFLNSMLENMPNQKDMSTMEETHLRKKEMSTSDLKFTKISSDVNQKPKSSLEAQDNHNRHQFIFKISKSEQTSPNIIYKNSIFDYSYNKRSTDSLLRVSGIDPWIKKTDVSDYGLVEVGKSTADPWVKRASIAYKKTAFSKEKCQNGNVRSGCAKADFVPETKKKTYLKPDMPHQQKCRNGESVLSAPPSPSLKNTFNNICNIHYSQKKSFPTKSASFSPAKGKPLLSSFEDSLYVNLTSLQSVSINSNSVTNPNQLRDTENRNSYRLNVNNSNNLLSRHSFSSSISKPSKDELQLNICRLSEQMGRMDNVQLLLSNDSSVNNQEYAVGETFAQRAQIYEFPATPTESDITDKTGFEDILKFKKDGGRSAKYNPKISTVVDKTELYISHQKPKPMPETTC</sequence>
<gene>
    <name evidence="2" type="primary">LOC108620364</name>
</gene>
<evidence type="ECO:0000313" key="2">
    <source>
        <dbReference type="RefSeq" id="XP_017872760.1"/>
    </source>
</evidence>
<name>A0ABM1PZX4_DROAR</name>
<reference evidence="1" key="1">
    <citation type="journal article" date="1997" name="Nucleic Acids Res.">
        <title>tRNAscan-SE: a program for improved detection of transfer RNA genes in genomic sequence.</title>
        <authorList>
            <person name="Lowe T.M."/>
            <person name="Eddy S.R."/>
        </authorList>
    </citation>
    <scope>NUCLEOTIDE SEQUENCE [LARGE SCALE GENOMIC DNA]</scope>
</reference>